<dbReference type="Pfam" id="PF13732">
    <property type="entry name" value="DrrA1-3_C"/>
    <property type="match status" value="1"/>
</dbReference>
<keyword evidence="2" id="KW-0813">Transport</keyword>
<keyword evidence="3" id="KW-0547">Nucleotide-binding</keyword>
<comment type="similarity">
    <text evidence="1">Belongs to the ABC transporter superfamily.</text>
</comment>
<dbReference type="Gene3D" id="3.40.50.300">
    <property type="entry name" value="P-loop containing nucleotide triphosphate hydrolases"/>
    <property type="match status" value="1"/>
</dbReference>
<dbReference type="GO" id="GO:0016887">
    <property type="term" value="F:ATP hydrolysis activity"/>
    <property type="evidence" value="ECO:0007669"/>
    <property type="project" value="InterPro"/>
</dbReference>
<dbReference type="InterPro" id="IPR027417">
    <property type="entry name" value="P-loop_NTPase"/>
</dbReference>
<evidence type="ECO:0000313" key="7">
    <source>
        <dbReference type="Proteomes" id="UP000243650"/>
    </source>
</evidence>
<evidence type="ECO:0000256" key="2">
    <source>
        <dbReference type="ARBA" id="ARBA00022448"/>
    </source>
</evidence>
<sequence>MTLKLESLEKTFGSHTAVGGINAEVAPGSMFGMLGANGAGKTTTFRMILGLLDPTSGTAEWNGRRIGYDRTHLIGYLPEERGLFPKLTVKDQLVYLMRLNGMKRQDTIKEMRSWLERFQVEEYENKKVEELSKGNQQKIQFMAAVLHRPELLILDEPFSGLDPVNADMLKEAVLSIQKNGTTIVFSSHQMRNVEELCEEILMLKEGRVVLEGHLNDIKRSYSMKNIRIRADHDFSITETPGSILSVSSNKLETVVQVNGEEAVKDVFYQASADGYLRHFAVEEPSLHDIFIDKAGGNEHE</sequence>
<dbReference type="EMBL" id="PVNS01000008">
    <property type="protein sequence ID" value="PRO65487.1"/>
    <property type="molecule type" value="Genomic_DNA"/>
</dbReference>
<comment type="caution">
    <text evidence="6">The sequence shown here is derived from an EMBL/GenBank/DDBJ whole genome shotgun (WGS) entry which is preliminary data.</text>
</comment>
<dbReference type="SMART" id="SM00382">
    <property type="entry name" value="AAA"/>
    <property type="match status" value="1"/>
</dbReference>
<dbReference type="InterPro" id="IPR025302">
    <property type="entry name" value="DrrA1/2-like_C"/>
</dbReference>
<evidence type="ECO:0000256" key="3">
    <source>
        <dbReference type="ARBA" id="ARBA00022741"/>
    </source>
</evidence>
<evidence type="ECO:0000313" key="6">
    <source>
        <dbReference type="EMBL" id="PRO65487.1"/>
    </source>
</evidence>
<dbReference type="PANTHER" id="PTHR42711">
    <property type="entry name" value="ABC TRANSPORTER ATP-BINDING PROTEIN"/>
    <property type="match status" value="1"/>
</dbReference>
<dbReference type="RefSeq" id="WP_105959326.1">
    <property type="nucleotide sequence ID" value="NZ_PVNS01000008.1"/>
</dbReference>
<organism evidence="6 7">
    <name type="scientific">Alkalicoccus urumqiensis</name>
    <name type="common">Bacillus urumqiensis</name>
    <dbReference type="NCBI Taxonomy" id="1548213"/>
    <lineage>
        <taxon>Bacteria</taxon>
        <taxon>Bacillati</taxon>
        <taxon>Bacillota</taxon>
        <taxon>Bacilli</taxon>
        <taxon>Bacillales</taxon>
        <taxon>Bacillaceae</taxon>
        <taxon>Alkalicoccus</taxon>
    </lineage>
</organism>
<keyword evidence="7" id="KW-1185">Reference proteome</keyword>
<dbReference type="GO" id="GO:0005524">
    <property type="term" value="F:ATP binding"/>
    <property type="evidence" value="ECO:0007669"/>
    <property type="project" value="UniProtKB-KW"/>
</dbReference>
<dbReference type="OrthoDB" id="9801987at2"/>
<dbReference type="InterPro" id="IPR003439">
    <property type="entry name" value="ABC_transporter-like_ATP-bd"/>
</dbReference>
<dbReference type="Proteomes" id="UP000243650">
    <property type="component" value="Unassembled WGS sequence"/>
</dbReference>
<dbReference type="PANTHER" id="PTHR42711:SF5">
    <property type="entry name" value="ABC TRANSPORTER ATP-BINDING PROTEIN NATA"/>
    <property type="match status" value="1"/>
</dbReference>
<evidence type="ECO:0000259" key="5">
    <source>
        <dbReference type="PROSITE" id="PS50893"/>
    </source>
</evidence>
<gene>
    <name evidence="6" type="ORF">C6I21_10055</name>
</gene>
<proteinExistence type="inferred from homology"/>
<dbReference type="InterPro" id="IPR003593">
    <property type="entry name" value="AAA+_ATPase"/>
</dbReference>
<name>A0A2P6MGU1_ALKUR</name>
<dbReference type="AlphaFoldDB" id="A0A2P6MGU1"/>
<keyword evidence="4 6" id="KW-0067">ATP-binding</keyword>
<evidence type="ECO:0000256" key="1">
    <source>
        <dbReference type="ARBA" id="ARBA00005417"/>
    </source>
</evidence>
<feature type="domain" description="ABC transporter" evidence="5">
    <location>
        <begin position="3"/>
        <end position="230"/>
    </location>
</feature>
<dbReference type="SUPFAM" id="SSF52540">
    <property type="entry name" value="P-loop containing nucleoside triphosphate hydrolases"/>
    <property type="match status" value="1"/>
</dbReference>
<accession>A0A2P6MGU1</accession>
<dbReference type="PROSITE" id="PS50893">
    <property type="entry name" value="ABC_TRANSPORTER_2"/>
    <property type="match status" value="1"/>
</dbReference>
<evidence type="ECO:0000256" key="4">
    <source>
        <dbReference type="ARBA" id="ARBA00022840"/>
    </source>
</evidence>
<protein>
    <submittedName>
        <fullName evidence="6">Sodium ABC transporter ATP-binding protein</fullName>
    </submittedName>
</protein>
<reference evidence="6 7" key="1">
    <citation type="submission" date="2018-03" db="EMBL/GenBank/DDBJ databases">
        <title>Bacillus urumqiensis sp. nov., a moderately haloalkaliphilic bacterium isolated from a salt lake.</title>
        <authorList>
            <person name="Zhao B."/>
            <person name="Liao Z."/>
        </authorList>
    </citation>
    <scope>NUCLEOTIDE SEQUENCE [LARGE SCALE GENOMIC DNA]</scope>
    <source>
        <strain evidence="6 7">BZ-SZ-XJ18</strain>
    </source>
</reference>
<dbReference type="InterPro" id="IPR050763">
    <property type="entry name" value="ABC_transporter_ATP-binding"/>
</dbReference>
<dbReference type="Pfam" id="PF00005">
    <property type="entry name" value="ABC_tran"/>
    <property type="match status" value="1"/>
</dbReference>